<sequence length="128" mass="15137">MKNDIKNLQHIQQLVNTFYEQVQKDSLLGGIFMGAINDWPAHLAKMYRFWQTVLLEEHTYSGSPFPPHAKMPLTADHFNRWLSIWKATIDLYFEGEKAEEAKWRGDVMAEMFLSKIEFYKESNRKPLL</sequence>
<comment type="caution">
    <text evidence="5">The sequence shown here is derived from an EMBL/GenBank/DDBJ whole genome shotgun (WGS) entry which is preliminary data.</text>
</comment>
<dbReference type="Proteomes" id="UP000309488">
    <property type="component" value="Unassembled WGS sequence"/>
</dbReference>
<evidence type="ECO:0000256" key="1">
    <source>
        <dbReference type="ARBA" id="ARBA00022448"/>
    </source>
</evidence>
<dbReference type="EMBL" id="SWBR01000001">
    <property type="protein sequence ID" value="TKC12401.1"/>
    <property type="molecule type" value="Genomic_DNA"/>
</dbReference>
<keyword evidence="4" id="KW-0408">Iron</keyword>
<dbReference type="OrthoDB" id="25954at2"/>
<keyword evidence="6" id="KW-1185">Reference proteome</keyword>
<evidence type="ECO:0000256" key="4">
    <source>
        <dbReference type="ARBA" id="ARBA00023004"/>
    </source>
</evidence>
<dbReference type="GO" id="GO:0019825">
    <property type="term" value="F:oxygen binding"/>
    <property type="evidence" value="ECO:0007669"/>
    <property type="project" value="InterPro"/>
</dbReference>
<dbReference type="InterPro" id="IPR001486">
    <property type="entry name" value="Hemoglobin_trunc"/>
</dbReference>
<protein>
    <submittedName>
        <fullName evidence="5">Group III truncated hemoglobin</fullName>
    </submittedName>
</protein>
<name>A0A4U1CTA4_9SPHI</name>
<dbReference type="Gene3D" id="1.10.490.10">
    <property type="entry name" value="Globins"/>
    <property type="match status" value="1"/>
</dbReference>
<keyword evidence="1" id="KW-0813">Transport</keyword>
<dbReference type="GO" id="GO:0020037">
    <property type="term" value="F:heme binding"/>
    <property type="evidence" value="ECO:0007669"/>
    <property type="project" value="InterPro"/>
</dbReference>
<dbReference type="Pfam" id="PF01152">
    <property type="entry name" value="Bac_globin"/>
    <property type="match status" value="1"/>
</dbReference>
<dbReference type="RefSeq" id="WP_136838411.1">
    <property type="nucleotide sequence ID" value="NZ_SWBR01000001.1"/>
</dbReference>
<evidence type="ECO:0000313" key="5">
    <source>
        <dbReference type="EMBL" id="TKC12401.1"/>
    </source>
</evidence>
<organism evidence="5 6">
    <name type="scientific">Pedobacter polaris</name>
    <dbReference type="NCBI Taxonomy" id="2571273"/>
    <lineage>
        <taxon>Bacteria</taxon>
        <taxon>Pseudomonadati</taxon>
        <taxon>Bacteroidota</taxon>
        <taxon>Sphingobacteriia</taxon>
        <taxon>Sphingobacteriales</taxon>
        <taxon>Sphingobacteriaceae</taxon>
        <taxon>Pedobacter</taxon>
    </lineage>
</organism>
<dbReference type="SUPFAM" id="SSF46458">
    <property type="entry name" value="Globin-like"/>
    <property type="match status" value="1"/>
</dbReference>
<gene>
    <name evidence="5" type="ORF">FA048_01925</name>
</gene>
<dbReference type="CDD" id="cd08916">
    <property type="entry name" value="TrHb3_P"/>
    <property type="match status" value="1"/>
</dbReference>
<dbReference type="AlphaFoldDB" id="A0A4U1CTA4"/>
<reference evidence="5 6" key="1">
    <citation type="submission" date="2019-04" db="EMBL/GenBank/DDBJ databases">
        <title>Pedobacter sp. RP-3-22 sp. nov., isolated from Arctic soil.</title>
        <authorList>
            <person name="Dahal R.H."/>
            <person name="Kim D.-U."/>
        </authorList>
    </citation>
    <scope>NUCLEOTIDE SEQUENCE [LARGE SCALE GENOMIC DNA]</scope>
    <source>
        <strain evidence="5 6">RP-3-22</strain>
    </source>
</reference>
<dbReference type="GO" id="GO:0046872">
    <property type="term" value="F:metal ion binding"/>
    <property type="evidence" value="ECO:0007669"/>
    <property type="project" value="UniProtKB-KW"/>
</dbReference>
<dbReference type="InterPro" id="IPR012292">
    <property type="entry name" value="Globin/Proto"/>
</dbReference>
<evidence type="ECO:0000313" key="6">
    <source>
        <dbReference type="Proteomes" id="UP000309488"/>
    </source>
</evidence>
<accession>A0A4U1CTA4</accession>
<keyword evidence="2" id="KW-0349">Heme</keyword>
<evidence type="ECO:0000256" key="2">
    <source>
        <dbReference type="ARBA" id="ARBA00022617"/>
    </source>
</evidence>
<proteinExistence type="predicted"/>
<dbReference type="InterPro" id="IPR009050">
    <property type="entry name" value="Globin-like_sf"/>
</dbReference>
<evidence type="ECO:0000256" key="3">
    <source>
        <dbReference type="ARBA" id="ARBA00022723"/>
    </source>
</evidence>
<keyword evidence="3" id="KW-0479">Metal-binding</keyword>